<protein>
    <submittedName>
        <fullName evidence="2">Ribosomal protein S18 acetylase RimI</fullName>
    </submittedName>
</protein>
<dbReference type="Proteomes" id="UP000199501">
    <property type="component" value="Unassembled WGS sequence"/>
</dbReference>
<evidence type="ECO:0000313" key="2">
    <source>
        <dbReference type="EMBL" id="SDD11394.1"/>
    </source>
</evidence>
<dbReference type="InterPro" id="IPR000182">
    <property type="entry name" value="GNAT_dom"/>
</dbReference>
<organism evidence="2 3">
    <name type="scientific">Actinokineospora iranica</name>
    <dbReference type="NCBI Taxonomy" id="1271860"/>
    <lineage>
        <taxon>Bacteria</taxon>
        <taxon>Bacillati</taxon>
        <taxon>Actinomycetota</taxon>
        <taxon>Actinomycetes</taxon>
        <taxon>Pseudonocardiales</taxon>
        <taxon>Pseudonocardiaceae</taxon>
        <taxon>Actinokineospora</taxon>
    </lineage>
</organism>
<proteinExistence type="predicted"/>
<gene>
    <name evidence="2" type="ORF">SAMN05216174_107203</name>
</gene>
<reference evidence="3" key="1">
    <citation type="submission" date="2016-10" db="EMBL/GenBank/DDBJ databases">
        <authorList>
            <person name="Varghese N."/>
            <person name="Submissions S."/>
        </authorList>
    </citation>
    <scope>NUCLEOTIDE SEQUENCE [LARGE SCALE GENOMIC DNA]</scope>
    <source>
        <strain evidence="3">IBRC-M 10403</strain>
    </source>
</reference>
<dbReference type="SUPFAM" id="SSF55729">
    <property type="entry name" value="Acyl-CoA N-acyltransferases (Nat)"/>
    <property type="match status" value="1"/>
</dbReference>
<dbReference type="STRING" id="1271860.SAMN05216174_107203"/>
<keyword evidence="2" id="KW-0687">Ribonucleoprotein</keyword>
<accession>A0A1G6S3Z0</accession>
<name>A0A1G6S3Z0_9PSEU</name>
<dbReference type="GO" id="GO:0005840">
    <property type="term" value="C:ribosome"/>
    <property type="evidence" value="ECO:0007669"/>
    <property type="project" value="UniProtKB-KW"/>
</dbReference>
<keyword evidence="2" id="KW-0689">Ribosomal protein</keyword>
<dbReference type="AlphaFoldDB" id="A0A1G6S3Z0"/>
<dbReference type="GO" id="GO:0016747">
    <property type="term" value="F:acyltransferase activity, transferring groups other than amino-acyl groups"/>
    <property type="evidence" value="ECO:0007669"/>
    <property type="project" value="InterPro"/>
</dbReference>
<dbReference type="EMBL" id="FMZZ01000007">
    <property type="protein sequence ID" value="SDD11394.1"/>
    <property type="molecule type" value="Genomic_DNA"/>
</dbReference>
<feature type="domain" description="N-acetyltransferase" evidence="1">
    <location>
        <begin position="131"/>
        <end position="273"/>
    </location>
</feature>
<evidence type="ECO:0000259" key="1">
    <source>
        <dbReference type="PROSITE" id="PS51186"/>
    </source>
</evidence>
<keyword evidence="3" id="KW-1185">Reference proteome</keyword>
<evidence type="ECO:0000313" key="3">
    <source>
        <dbReference type="Proteomes" id="UP000199501"/>
    </source>
</evidence>
<dbReference type="Pfam" id="PF00583">
    <property type="entry name" value="Acetyltransf_1"/>
    <property type="match status" value="1"/>
</dbReference>
<dbReference type="Gene3D" id="3.40.630.30">
    <property type="match status" value="1"/>
</dbReference>
<sequence>MQDLTQRVWSATSPHHVGDLAWGRSHTESADWPIAMWEADGRVGAWAWANLPDDLRLQVDPAHPHLVGEALAWFDDLAEGGLREINPLDTQTDLVETLLAHGYRPRDDAPFFAYHRHDLTALPDPVLPAGFTARPVRGEADLAQRVAVHQAAWNSTRVTPESYRAVMTTWPYRADLDWVIESPDGDFAANCLIWLDPANRVGLIEPVGTAPAHRRRGLSRAVCLAALHALKAAGATQAIVYPRGDAAYPVPRVLYRGLGFRPYARTRTYAKQD</sequence>
<dbReference type="InterPro" id="IPR016181">
    <property type="entry name" value="Acyl_CoA_acyltransferase"/>
</dbReference>
<dbReference type="PROSITE" id="PS51186">
    <property type="entry name" value="GNAT"/>
    <property type="match status" value="1"/>
</dbReference>